<evidence type="ECO:0000256" key="1">
    <source>
        <dbReference type="SAM" id="SignalP"/>
    </source>
</evidence>
<organism evidence="2 3">
    <name type="scientific">Dreissena polymorpha</name>
    <name type="common">Zebra mussel</name>
    <name type="synonym">Mytilus polymorpha</name>
    <dbReference type="NCBI Taxonomy" id="45954"/>
    <lineage>
        <taxon>Eukaryota</taxon>
        <taxon>Metazoa</taxon>
        <taxon>Spiralia</taxon>
        <taxon>Lophotrochozoa</taxon>
        <taxon>Mollusca</taxon>
        <taxon>Bivalvia</taxon>
        <taxon>Autobranchia</taxon>
        <taxon>Heteroconchia</taxon>
        <taxon>Euheterodonta</taxon>
        <taxon>Imparidentia</taxon>
        <taxon>Neoheterodontei</taxon>
        <taxon>Myida</taxon>
        <taxon>Dreissenoidea</taxon>
        <taxon>Dreissenidae</taxon>
        <taxon>Dreissena</taxon>
    </lineage>
</organism>
<feature type="signal peptide" evidence="1">
    <location>
        <begin position="1"/>
        <end position="26"/>
    </location>
</feature>
<name>A0A9D4GPF3_DREPO</name>
<feature type="chain" id="PRO_5039417445" description="Secreted protein" evidence="1">
    <location>
        <begin position="27"/>
        <end position="61"/>
    </location>
</feature>
<reference evidence="2" key="1">
    <citation type="journal article" date="2019" name="bioRxiv">
        <title>The Genome of the Zebra Mussel, Dreissena polymorpha: A Resource for Invasive Species Research.</title>
        <authorList>
            <person name="McCartney M.A."/>
            <person name="Auch B."/>
            <person name="Kono T."/>
            <person name="Mallez S."/>
            <person name="Zhang Y."/>
            <person name="Obille A."/>
            <person name="Becker A."/>
            <person name="Abrahante J.E."/>
            <person name="Garbe J."/>
            <person name="Badalamenti J.P."/>
            <person name="Herman A."/>
            <person name="Mangelson H."/>
            <person name="Liachko I."/>
            <person name="Sullivan S."/>
            <person name="Sone E.D."/>
            <person name="Koren S."/>
            <person name="Silverstein K.A.T."/>
            <person name="Beckman K.B."/>
            <person name="Gohl D.M."/>
        </authorList>
    </citation>
    <scope>NUCLEOTIDE SEQUENCE</scope>
    <source>
        <strain evidence="2">Duluth1</strain>
        <tissue evidence="2">Whole animal</tissue>
    </source>
</reference>
<gene>
    <name evidence="2" type="ORF">DPMN_122663</name>
</gene>
<proteinExistence type="predicted"/>
<evidence type="ECO:0008006" key="4">
    <source>
        <dbReference type="Google" id="ProtNLM"/>
    </source>
</evidence>
<dbReference type="Proteomes" id="UP000828390">
    <property type="component" value="Unassembled WGS sequence"/>
</dbReference>
<comment type="caution">
    <text evidence="2">The sequence shown here is derived from an EMBL/GenBank/DDBJ whole genome shotgun (WGS) entry which is preliminary data.</text>
</comment>
<sequence length="61" mass="6693">MTVSSTAISLRVSLFLLAFQLRSANGVLEFRYVRRHDERFTSNAKCPSAATASADDDTPSN</sequence>
<dbReference type="AlphaFoldDB" id="A0A9D4GPF3"/>
<accession>A0A9D4GPF3</accession>
<evidence type="ECO:0000313" key="3">
    <source>
        <dbReference type="Proteomes" id="UP000828390"/>
    </source>
</evidence>
<protein>
    <recommendedName>
        <fullName evidence="4">Secreted protein</fullName>
    </recommendedName>
</protein>
<dbReference type="EMBL" id="JAIWYP010000005">
    <property type="protein sequence ID" value="KAH3820914.1"/>
    <property type="molecule type" value="Genomic_DNA"/>
</dbReference>
<evidence type="ECO:0000313" key="2">
    <source>
        <dbReference type="EMBL" id="KAH3820914.1"/>
    </source>
</evidence>
<reference evidence="2" key="2">
    <citation type="submission" date="2020-11" db="EMBL/GenBank/DDBJ databases">
        <authorList>
            <person name="McCartney M.A."/>
            <person name="Auch B."/>
            <person name="Kono T."/>
            <person name="Mallez S."/>
            <person name="Becker A."/>
            <person name="Gohl D.M."/>
            <person name="Silverstein K.A.T."/>
            <person name="Koren S."/>
            <person name="Bechman K.B."/>
            <person name="Herman A."/>
            <person name="Abrahante J.E."/>
            <person name="Garbe J."/>
        </authorList>
    </citation>
    <scope>NUCLEOTIDE SEQUENCE</scope>
    <source>
        <strain evidence="2">Duluth1</strain>
        <tissue evidence="2">Whole animal</tissue>
    </source>
</reference>
<keyword evidence="1" id="KW-0732">Signal</keyword>
<keyword evidence="3" id="KW-1185">Reference proteome</keyword>